<protein>
    <submittedName>
        <fullName evidence="3">Uncharacterized protein</fullName>
    </submittedName>
</protein>
<evidence type="ECO:0000313" key="4">
    <source>
        <dbReference type="Proteomes" id="UP001302652"/>
    </source>
</evidence>
<evidence type="ECO:0000256" key="1">
    <source>
        <dbReference type="SAM" id="MobiDB-lite"/>
    </source>
</evidence>
<keyword evidence="4" id="KW-1185">Reference proteome</keyword>
<gene>
    <name evidence="3" type="ORF">RW095_02955</name>
</gene>
<keyword evidence="2" id="KW-0812">Transmembrane</keyword>
<feature type="transmembrane region" description="Helical" evidence="2">
    <location>
        <begin position="20"/>
        <end position="41"/>
    </location>
</feature>
<feature type="region of interest" description="Disordered" evidence="1">
    <location>
        <begin position="172"/>
        <end position="194"/>
    </location>
</feature>
<keyword evidence="2" id="KW-0472">Membrane</keyword>
<organism evidence="3 4">
    <name type="scientific">Paraburkholderia kirstenboschensis</name>
    <dbReference type="NCBI Taxonomy" id="1245436"/>
    <lineage>
        <taxon>Bacteria</taxon>
        <taxon>Pseudomonadati</taxon>
        <taxon>Pseudomonadota</taxon>
        <taxon>Betaproteobacteria</taxon>
        <taxon>Burkholderiales</taxon>
        <taxon>Burkholderiaceae</taxon>
        <taxon>Paraburkholderia</taxon>
    </lineage>
</organism>
<evidence type="ECO:0000313" key="3">
    <source>
        <dbReference type="EMBL" id="WOD14447.1"/>
    </source>
</evidence>
<evidence type="ECO:0000256" key="2">
    <source>
        <dbReference type="SAM" id="Phobius"/>
    </source>
</evidence>
<feature type="transmembrane region" description="Helical" evidence="2">
    <location>
        <begin position="93"/>
        <end position="119"/>
    </location>
</feature>
<dbReference type="RefSeq" id="WP_317016338.1">
    <property type="nucleotide sequence ID" value="NZ_CP136511.1"/>
</dbReference>
<dbReference type="Proteomes" id="UP001302652">
    <property type="component" value="Chromosome 3"/>
</dbReference>
<dbReference type="EMBL" id="CP136511">
    <property type="protein sequence ID" value="WOD14447.1"/>
    <property type="molecule type" value="Genomic_DNA"/>
</dbReference>
<reference evidence="3 4" key="1">
    <citation type="submission" date="2023-10" db="EMBL/GenBank/DDBJ databases">
        <title>Surface-active antibiotics is a multifunctional adaptation for post-fire microbes.</title>
        <authorList>
            <person name="Liu M.D."/>
            <person name="Du Y."/>
            <person name="Koupaei S.K."/>
            <person name="Kim N.R."/>
            <person name="Zhang W."/>
            <person name="Traxler M.F."/>
        </authorList>
    </citation>
    <scope>NUCLEOTIDE SEQUENCE [LARGE SCALE GENOMIC DNA]</scope>
    <source>
        <strain evidence="3 4">F3</strain>
    </source>
</reference>
<keyword evidence="2" id="KW-1133">Transmembrane helix</keyword>
<sequence length="194" mass="20804">MDANDRTKAAYTTALESIKAILTLATAILGFEVTFGTSLLVKLSVGWATVVKLSWFILFFAILMGVGSLFSMAGRLGRHPDDPKKGDIYEPEIKWPSALSAIAFVVGVFLMMLVGVFALPASKDDQSKETVSGYPFYWIPNLTPSASSPEKIVVEGSQCDCSNGGIRIMPSTCTRSSKQKKPASGCPMPNVTGK</sequence>
<feature type="transmembrane region" description="Helical" evidence="2">
    <location>
        <begin position="53"/>
        <end position="73"/>
    </location>
</feature>
<accession>A0ABZ0EDY0</accession>
<name>A0ABZ0EDY0_9BURK</name>
<proteinExistence type="predicted"/>